<proteinExistence type="predicted"/>
<gene>
    <name evidence="1" type="ORF">HINF_LOCUS22768</name>
    <name evidence="2" type="ORF">HINF_LOCUS39974</name>
</gene>
<evidence type="ECO:0000313" key="2">
    <source>
        <dbReference type="EMBL" id="CAL6043231.1"/>
    </source>
</evidence>
<dbReference type="EMBL" id="CAXDID020000156">
    <property type="protein sequence ID" value="CAL6043231.1"/>
    <property type="molecule type" value="Genomic_DNA"/>
</dbReference>
<name>A0AA86PAX4_9EUKA</name>
<reference evidence="2 3" key="2">
    <citation type="submission" date="2024-07" db="EMBL/GenBank/DDBJ databases">
        <authorList>
            <person name="Akdeniz Z."/>
        </authorList>
    </citation>
    <scope>NUCLEOTIDE SEQUENCE [LARGE SCALE GENOMIC DNA]</scope>
</reference>
<evidence type="ECO:0000313" key="1">
    <source>
        <dbReference type="EMBL" id="CAI9935123.1"/>
    </source>
</evidence>
<evidence type="ECO:0000313" key="3">
    <source>
        <dbReference type="Proteomes" id="UP001642409"/>
    </source>
</evidence>
<dbReference type="EMBL" id="CATOUU010000594">
    <property type="protein sequence ID" value="CAI9935123.1"/>
    <property type="molecule type" value="Genomic_DNA"/>
</dbReference>
<dbReference type="Pfam" id="PF07004">
    <property type="entry name" value="SHIPPO-rpt"/>
    <property type="match status" value="2"/>
</dbReference>
<keyword evidence="3" id="KW-1185">Reference proteome</keyword>
<dbReference type="Proteomes" id="UP001642409">
    <property type="component" value="Unassembled WGS sequence"/>
</dbReference>
<comment type="caution">
    <text evidence="1">The sequence shown here is derived from an EMBL/GenBank/DDBJ whole genome shotgun (WGS) entry which is preliminary data.</text>
</comment>
<organism evidence="1">
    <name type="scientific">Hexamita inflata</name>
    <dbReference type="NCBI Taxonomy" id="28002"/>
    <lineage>
        <taxon>Eukaryota</taxon>
        <taxon>Metamonada</taxon>
        <taxon>Diplomonadida</taxon>
        <taxon>Hexamitidae</taxon>
        <taxon>Hexamitinae</taxon>
        <taxon>Hexamita</taxon>
    </lineage>
</organism>
<dbReference type="AlphaFoldDB" id="A0AA86PAX4"/>
<accession>A0AA86PAX4</accession>
<protein>
    <submittedName>
        <fullName evidence="1">Uncharacterized protein</fullName>
    </submittedName>
</protein>
<sequence>MDALKLSLTNIQNIAANINTINELKSKFPSDTRISDYVSIAPGPGAYQPEVAKSIGQRVLSARQILFKEPVKPKLHASPGPTSYNVKTASTRPQSAQVGIGIQYKNFALRAELSIAPNQYNVNSQTFSKVGYKMREDTCTEKKQYAYPTACTYSLDRAYKTREQKIAFSVNTHDRFKKEKVEESPGLKYAVREFKPQNGGFIHRINEKDEERIAFLKERRRQSEGPGPCAYYVDKTDKELKNKGFSFGVRYVKGKTL</sequence>
<reference evidence="1" key="1">
    <citation type="submission" date="2023-06" db="EMBL/GenBank/DDBJ databases">
        <authorList>
            <person name="Kurt Z."/>
        </authorList>
    </citation>
    <scope>NUCLEOTIDE SEQUENCE</scope>
</reference>
<dbReference type="InterPro" id="IPR010736">
    <property type="entry name" value="SHIPPO-rpt"/>
</dbReference>